<evidence type="ECO:0000313" key="23">
    <source>
        <dbReference type="EMBL" id="KRT82452.1"/>
    </source>
</evidence>
<dbReference type="AlphaFoldDB" id="A0A0T6B580"/>
<dbReference type="Pfam" id="PF18372">
    <property type="entry name" value="I-EGF_1"/>
    <property type="match status" value="1"/>
</dbReference>
<dbReference type="GO" id="GO:0007157">
    <property type="term" value="P:heterophilic cell-cell adhesion via plasma membrane cell adhesion molecules"/>
    <property type="evidence" value="ECO:0007669"/>
    <property type="project" value="UniProtKB-ARBA"/>
</dbReference>
<keyword evidence="15 17" id="KW-1015">Disulfide bond</keyword>
<dbReference type="InterPro" id="IPR036349">
    <property type="entry name" value="Integrin_bsu_tail_dom_sf"/>
</dbReference>
<feature type="disulfide bond" evidence="17">
    <location>
        <begin position="472"/>
        <end position="481"/>
    </location>
</feature>
<feature type="disulfide bond" evidence="17">
    <location>
        <begin position="519"/>
        <end position="533"/>
    </location>
</feature>
<keyword evidence="6" id="KW-0479">Metal-binding</keyword>
<dbReference type="InterPro" id="IPR015812">
    <property type="entry name" value="Integrin_bsu"/>
</dbReference>
<gene>
    <name evidence="23" type="ORF">AMK59_3281</name>
</gene>
<reference evidence="23 24" key="1">
    <citation type="submission" date="2015-09" db="EMBL/GenBank/DDBJ databases">
        <title>Draft genome of the scarab beetle Oryctes borbonicus.</title>
        <authorList>
            <person name="Meyer J.M."/>
            <person name="Markov G.V."/>
            <person name="Baskaran P."/>
            <person name="Herrmann M."/>
            <person name="Sommer R.J."/>
            <person name="Roedelsperger C."/>
        </authorList>
    </citation>
    <scope>NUCLEOTIDE SEQUENCE [LARGE SCALE GENOMIC DNA]</scope>
    <source>
        <strain evidence="23">OB123</strain>
        <tissue evidence="23">Whole animal</tissue>
    </source>
</reference>
<feature type="disulfide bond" evidence="17">
    <location>
        <begin position="652"/>
        <end position="683"/>
    </location>
</feature>
<dbReference type="InterPro" id="IPR012896">
    <property type="entry name" value="Integrin_bsu_tail"/>
</dbReference>
<evidence type="ECO:0000256" key="17">
    <source>
        <dbReference type="PIRSR" id="PIRSR002512-1"/>
    </source>
</evidence>
<keyword evidence="8" id="KW-0677">Repeat</keyword>
<accession>A0A0T6B580</accession>
<dbReference type="InterPro" id="IPR032695">
    <property type="entry name" value="Integrin_dom_sf"/>
</dbReference>
<dbReference type="Proteomes" id="UP000051574">
    <property type="component" value="Unassembled WGS sequence"/>
</dbReference>
<evidence type="ECO:0000256" key="15">
    <source>
        <dbReference type="ARBA" id="ARBA00023157"/>
    </source>
</evidence>
<dbReference type="InterPro" id="IPR040622">
    <property type="entry name" value="EGF_integrin_1"/>
</dbReference>
<organism evidence="23 24">
    <name type="scientific">Oryctes borbonicus</name>
    <dbReference type="NCBI Taxonomy" id="1629725"/>
    <lineage>
        <taxon>Eukaryota</taxon>
        <taxon>Metazoa</taxon>
        <taxon>Ecdysozoa</taxon>
        <taxon>Arthropoda</taxon>
        <taxon>Hexapoda</taxon>
        <taxon>Insecta</taxon>
        <taxon>Pterygota</taxon>
        <taxon>Neoptera</taxon>
        <taxon>Endopterygota</taxon>
        <taxon>Coleoptera</taxon>
        <taxon>Polyphaga</taxon>
        <taxon>Scarabaeiformia</taxon>
        <taxon>Scarabaeidae</taxon>
        <taxon>Dynastinae</taxon>
        <taxon>Oryctes</taxon>
    </lineage>
</organism>
<name>A0A0T6B580_9SCAR</name>
<feature type="disulfide bond" evidence="17">
    <location>
        <begin position="383"/>
        <end position="391"/>
    </location>
</feature>
<dbReference type="PANTHER" id="PTHR10082:SF60">
    <property type="entry name" value="INTEGRIN BETA-PS"/>
    <property type="match status" value="1"/>
</dbReference>
<evidence type="ECO:0000256" key="8">
    <source>
        <dbReference type="ARBA" id="ARBA00022737"/>
    </source>
</evidence>
<keyword evidence="4" id="KW-0245">EGF-like domain</keyword>
<evidence type="ECO:0000256" key="1">
    <source>
        <dbReference type="ARBA" id="ARBA00004251"/>
    </source>
</evidence>
<dbReference type="SUPFAM" id="SSF69687">
    <property type="entry name" value="Integrin beta tail domain"/>
    <property type="match status" value="1"/>
</dbReference>
<dbReference type="Pfam" id="PF23105">
    <property type="entry name" value="EGF_integrin"/>
    <property type="match status" value="2"/>
</dbReference>
<dbReference type="GO" id="GO:0007160">
    <property type="term" value="P:cell-matrix adhesion"/>
    <property type="evidence" value="ECO:0007669"/>
    <property type="project" value="TreeGrafter"/>
</dbReference>
<dbReference type="EMBL" id="LJIG01009752">
    <property type="protein sequence ID" value="KRT82452.1"/>
    <property type="molecule type" value="Genomic_DNA"/>
</dbReference>
<dbReference type="PROSITE" id="PS00243">
    <property type="entry name" value="I_EGF_1"/>
    <property type="match status" value="1"/>
</dbReference>
<feature type="disulfide bond" evidence="17">
    <location>
        <begin position="627"/>
        <end position="636"/>
    </location>
</feature>
<feature type="domain" description="Integrin beta subunit VWA" evidence="21">
    <location>
        <begin position="29"/>
        <end position="442"/>
    </location>
</feature>
<dbReference type="InterPro" id="IPR002369">
    <property type="entry name" value="Integrin_bsu_VWA"/>
</dbReference>
<dbReference type="Gene3D" id="3.40.50.410">
    <property type="entry name" value="von Willebrand factor, type A domain"/>
    <property type="match status" value="1"/>
</dbReference>
<dbReference type="SMART" id="SM00187">
    <property type="entry name" value="INB"/>
    <property type="match status" value="1"/>
</dbReference>
<dbReference type="GO" id="GO:0016477">
    <property type="term" value="P:cell migration"/>
    <property type="evidence" value="ECO:0007669"/>
    <property type="project" value="TreeGrafter"/>
</dbReference>
<dbReference type="SUPFAM" id="SSF53300">
    <property type="entry name" value="vWA-like"/>
    <property type="match status" value="1"/>
</dbReference>
<feature type="disulfide bond" evidence="17">
    <location>
        <begin position="440"/>
        <end position="444"/>
    </location>
</feature>
<dbReference type="GO" id="GO:0008305">
    <property type="term" value="C:integrin complex"/>
    <property type="evidence" value="ECO:0007669"/>
    <property type="project" value="TreeGrafter"/>
</dbReference>
<feature type="disulfide bond" evidence="17">
    <location>
        <begin position="240"/>
        <end position="281"/>
    </location>
</feature>
<feature type="disulfide bond" evidence="17">
    <location>
        <begin position="556"/>
        <end position="561"/>
    </location>
</feature>
<feature type="disulfide bond" evidence="17">
    <location>
        <begin position="467"/>
        <end position="506"/>
    </location>
</feature>
<evidence type="ECO:0000256" key="14">
    <source>
        <dbReference type="ARBA" id="ARBA00023136"/>
    </source>
</evidence>
<keyword evidence="5 18" id="KW-0812">Transmembrane</keyword>
<comment type="similarity">
    <text evidence="2 18">Belongs to the integrin beta chain family.</text>
</comment>
<keyword evidence="10" id="KW-0460">Magnesium</keyword>
<dbReference type="SMART" id="SM01242">
    <property type="entry name" value="Integrin_B_tail"/>
    <property type="match status" value="1"/>
</dbReference>
<keyword evidence="7 20" id="KW-0732">Signal</keyword>
<feature type="signal peptide" evidence="20">
    <location>
        <begin position="1"/>
        <end position="18"/>
    </location>
</feature>
<dbReference type="GO" id="GO:0046872">
    <property type="term" value="F:metal ion binding"/>
    <property type="evidence" value="ECO:0007669"/>
    <property type="project" value="UniProtKB-KW"/>
</dbReference>
<dbReference type="Gene3D" id="1.20.5.100">
    <property type="entry name" value="Cytochrome c1, transmembrane anchor, C-terminal"/>
    <property type="match status" value="1"/>
</dbReference>
<dbReference type="Gene3D" id="2.60.40.1510">
    <property type="entry name" value="ntegrin, alpha v. Chain A, domain 3"/>
    <property type="match status" value="1"/>
</dbReference>
<evidence type="ECO:0000256" key="16">
    <source>
        <dbReference type="ARBA" id="ARBA00023180"/>
    </source>
</evidence>
<protein>
    <recommendedName>
        <fullName evidence="18">Integrin beta</fullName>
    </recommendedName>
</protein>
<dbReference type="InterPro" id="IPR036465">
    <property type="entry name" value="vWFA_dom_sf"/>
</dbReference>
<feature type="disulfide bond" evidence="17">
    <location>
        <begin position="535"/>
        <end position="540"/>
    </location>
</feature>
<evidence type="ECO:0000256" key="12">
    <source>
        <dbReference type="ARBA" id="ARBA00022989"/>
    </source>
</evidence>
<dbReference type="Pfam" id="PF07965">
    <property type="entry name" value="Integrin_B_tail"/>
    <property type="match status" value="1"/>
</dbReference>
<evidence type="ECO:0000256" key="5">
    <source>
        <dbReference type="ARBA" id="ARBA00022692"/>
    </source>
</evidence>
<feature type="disulfide bond" evidence="17">
    <location>
        <begin position="512"/>
        <end position="517"/>
    </location>
</feature>
<dbReference type="GO" id="GO:0033627">
    <property type="term" value="P:cell adhesion mediated by integrin"/>
    <property type="evidence" value="ECO:0007669"/>
    <property type="project" value="TreeGrafter"/>
</dbReference>
<dbReference type="PRINTS" id="PR01186">
    <property type="entry name" value="INTEGRINB"/>
</dbReference>
<keyword evidence="16" id="KW-0325">Glycoprotein</keyword>
<keyword evidence="11 18" id="KW-0130">Cell adhesion</keyword>
<keyword evidence="24" id="KW-1185">Reference proteome</keyword>
<dbReference type="FunFam" id="2.10.25.10:FF:000036">
    <property type="entry name" value="Integrin beta"/>
    <property type="match status" value="1"/>
</dbReference>
<feature type="disulfide bond" evidence="17">
    <location>
        <begin position="558"/>
        <end position="591"/>
    </location>
</feature>
<dbReference type="GO" id="GO:0009986">
    <property type="term" value="C:cell surface"/>
    <property type="evidence" value="ECO:0007669"/>
    <property type="project" value="TreeGrafter"/>
</dbReference>
<evidence type="ECO:0000256" key="10">
    <source>
        <dbReference type="ARBA" id="ARBA00022842"/>
    </source>
</evidence>
<feature type="disulfide bond" evidence="17">
    <location>
        <begin position="633"/>
        <end position="708"/>
    </location>
</feature>
<feature type="disulfide bond" evidence="17">
    <location>
        <begin position="597"/>
        <end position="602"/>
    </location>
</feature>
<feature type="disulfide bond" evidence="17">
    <location>
        <begin position="574"/>
        <end position="581"/>
    </location>
</feature>
<dbReference type="Pfam" id="PF00362">
    <property type="entry name" value="Integrin_beta"/>
    <property type="match status" value="1"/>
</dbReference>
<dbReference type="OrthoDB" id="410592at2759"/>
<dbReference type="InterPro" id="IPR057243">
    <property type="entry name" value="Integrin_I-EGF_CS"/>
</dbReference>
<evidence type="ECO:0000259" key="21">
    <source>
        <dbReference type="SMART" id="SM00187"/>
    </source>
</evidence>
<feature type="transmembrane region" description="Helical" evidence="19">
    <location>
        <begin position="715"/>
        <end position="736"/>
    </location>
</feature>
<dbReference type="PROSITE" id="PS52047">
    <property type="entry name" value="I_EGF_2"/>
    <property type="match status" value="2"/>
</dbReference>
<feature type="non-terminal residue" evidence="23">
    <location>
        <position position="756"/>
    </location>
</feature>
<proteinExistence type="inferred from homology"/>
<dbReference type="GO" id="GO:0005178">
    <property type="term" value="F:integrin binding"/>
    <property type="evidence" value="ECO:0007669"/>
    <property type="project" value="TreeGrafter"/>
</dbReference>
<evidence type="ECO:0000256" key="18">
    <source>
        <dbReference type="RuleBase" id="RU000633"/>
    </source>
</evidence>
<evidence type="ECO:0000259" key="22">
    <source>
        <dbReference type="SMART" id="SM01242"/>
    </source>
</evidence>
<feature type="disulfide bond" evidence="17">
    <location>
        <begin position="514"/>
        <end position="548"/>
    </location>
</feature>
<dbReference type="SUPFAM" id="SSF57196">
    <property type="entry name" value="EGF/Laminin"/>
    <property type="match status" value="1"/>
</dbReference>
<evidence type="ECO:0000256" key="11">
    <source>
        <dbReference type="ARBA" id="ARBA00022889"/>
    </source>
</evidence>
<keyword evidence="13 18" id="KW-0401">Integrin</keyword>
<evidence type="ECO:0000256" key="19">
    <source>
        <dbReference type="SAM" id="Phobius"/>
    </source>
</evidence>
<feature type="disulfide bond" evidence="17">
    <location>
        <begin position="599"/>
        <end position="648"/>
    </location>
</feature>
<evidence type="ECO:0000256" key="13">
    <source>
        <dbReference type="ARBA" id="ARBA00023037"/>
    </source>
</evidence>
<dbReference type="InterPro" id="IPR057073">
    <property type="entry name" value="EGF_integrin_2"/>
</dbReference>
<evidence type="ECO:0000256" key="2">
    <source>
        <dbReference type="ARBA" id="ARBA00007449"/>
    </source>
</evidence>
<feature type="disulfide bond" evidence="17">
    <location>
        <begin position="604"/>
        <end position="616"/>
    </location>
</feature>
<comment type="caution">
    <text evidence="23">The sequence shown here is derived from an EMBL/GenBank/DDBJ whole genome shotgun (WGS) entry which is preliminary data.</text>
</comment>
<feature type="disulfide bond" evidence="17">
    <location>
        <begin position="411"/>
        <end position="675"/>
    </location>
</feature>
<dbReference type="FunFam" id="3.40.50.410:FF:000002">
    <property type="entry name" value="Integrin beta"/>
    <property type="match status" value="1"/>
</dbReference>
<keyword evidence="9" id="KW-0106">Calcium</keyword>
<evidence type="ECO:0000256" key="20">
    <source>
        <dbReference type="SAM" id="SignalP"/>
    </source>
</evidence>
<feature type="domain" description="Integrin beta subunit tail" evidence="22">
    <location>
        <begin position="627"/>
        <end position="713"/>
    </location>
</feature>
<dbReference type="Gene3D" id="2.10.25.10">
    <property type="entry name" value="Laminin"/>
    <property type="match status" value="4"/>
</dbReference>
<sequence length="756" mass="83608">MYKFLMIFSILVFCTVCAQETSVCERQEKCKDCIGQPGCVWCAKPNDNPNSHCKLESQVNVATWCPKNKLTNPTRVFNKELDEDLNSGKYSDAVQIKPQRVKLRTRRGEETKIQFQYAKAANYPIDLYYIMDLSASMRVHKNKLAKLGGQLQKVMRAITNNFRLGFGSFVDKPLMPFTSTAPRRITAPCPDCARTYSFKNHLPLTDDYRQFSMQVKSANVSGNMDAPEGGFDAIMQAIVCKNEIGWRDNARHIIVYSTDAEYHVAGDGKLAGVVEPNDATCHLQSGEYVKGGELDYPSVSHLNQIAKENNINVIFAVVDKGDYVYNIYRTLQENFENSGVGKLDGSSSNVVDLVLDNYNKIVDAVRISDNARSSVEIKYNSSCKYPTENGCSNLQLDEVVNFTATIKPLECFERSWNFHKILIKPEGINEVLIVEMEVVCSCDCEKPSSQDYVTNSSKCSSSGHEVCGICDCREGYFGSTCECNVKTASTTDNTDCKKDPDLPEICSALGSCKCGKCVCDERPGDQLIYGKFCECDNFSCIRGNGQPCSGPDHGKCACGKCECLAGWKGEACSCRDTIATCVDPRGKGEICSGNGQCKCGECQCNIDEKKYSGRYCEECATCPGRWCETHQSCVECQAYSTGLDKAECLSNCKDFNTTLVETIDTRTNDEGVKVCTVIDSVGCTITFKYSYVDRQMVSVEALKLKVDCPIPTDPLVVILSVIGSILLGGLILLAIWKVVTHIHDGREYARFLTEAG</sequence>
<dbReference type="Gene3D" id="4.10.1240.30">
    <property type="match status" value="1"/>
</dbReference>
<dbReference type="GO" id="GO:0007229">
    <property type="term" value="P:integrin-mediated signaling pathway"/>
    <property type="evidence" value="ECO:0007669"/>
    <property type="project" value="UniProtKB-KW"/>
</dbReference>
<evidence type="ECO:0000256" key="3">
    <source>
        <dbReference type="ARBA" id="ARBA00022475"/>
    </source>
</evidence>
<keyword evidence="12 19" id="KW-1133">Transmembrane helix</keyword>
<dbReference type="PANTHER" id="PTHR10082">
    <property type="entry name" value="INTEGRIN BETA SUBUNIT"/>
    <property type="match status" value="1"/>
</dbReference>
<feature type="disulfide bond" evidence="17">
    <location>
        <begin position="563"/>
        <end position="572"/>
    </location>
</feature>
<feature type="disulfide bond" evidence="17">
    <location>
        <begin position="30"/>
        <end position="39"/>
    </location>
</feature>
<feature type="disulfide bond" evidence="17">
    <location>
        <begin position="33"/>
        <end position="65"/>
    </location>
</feature>
<keyword evidence="3" id="KW-1003">Cell membrane</keyword>
<feature type="disulfide bond" evidence="17">
    <location>
        <begin position="189"/>
        <end position="192"/>
    </location>
</feature>
<evidence type="ECO:0000256" key="7">
    <source>
        <dbReference type="ARBA" id="ARBA00022729"/>
    </source>
</evidence>
<evidence type="ECO:0000256" key="9">
    <source>
        <dbReference type="ARBA" id="ARBA00022837"/>
    </source>
</evidence>
<dbReference type="SUPFAM" id="SSF69179">
    <property type="entry name" value="Integrin domains"/>
    <property type="match status" value="1"/>
</dbReference>
<keyword evidence="14 19" id="KW-0472">Membrane</keyword>
<evidence type="ECO:0000313" key="24">
    <source>
        <dbReference type="Proteomes" id="UP000051574"/>
    </source>
</evidence>
<dbReference type="PIRSF" id="PIRSF002512">
    <property type="entry name" value="Integrin_B"/>
    <property type="match status" value="1"/>
</dbReference>
<evidence type="ECO:0000256" key="4">
    <source>
        <dbReference type="ARBA" id="ARBA00022536"/>
    </source>
</evidence>
<comment type="subcellular location">
    <subcellularLocation>
        <location evidence="1 18">Cell membrane</location>
        <topology evidence="1 18">Single-pass type I membrane protein</topology>
    </subcellularLocation>
</comment>
<feature type="chain" id="PRO_5006668378" description="Integrin beta" evidence="20">
    <location>
        <begin position="19"/>
        <end position="756"/>
    </location>
</feature>
<dbReference type="GO" id="GO:0005925">
    <property type="term" value="C:focal adhesion"/>
    <property type="evidence" value="ECO:0007669"/>
    <property type="project" value="TreeGrafter"/>
</dbReference>
<evidence type="ECO:0000256" key="6">
    <source>
        <dbReference type="ARBA" id="ARBA00022723"/>
    </source>
</evidence>